<evidence type="ECO:0000313" key="11">
    <source>
        <dbReference type="Proteomes" id="UP000546244"/>
    </source>
</evidence>
<evidence type="ECO:0000313" key="12">
    <source>
        <dbReference type="Proteomes" id="UP000548082"/>
    </source>
</evidence>
<sequence length="71" mass="8594">MRNSFRNVFQSYRNLFYAVKNMFSRREKVVTKSVDTKKSSNQAEESRRIRNDFYVIGRDMEVAINKYESTR</sequence>
<dbReference type="EMBL" id="JAARVG010000007">
    <property type="protein sequence ID" value="MBC1793581.1"/>
    <property type="molecule type" value="Genomic_DNA"/>
</dbReference>
<evidence type="ECO:0000313" key="2">
    <source>
        <dbReference type="EMBL" id="MBC1565412.1"/>
    </source>
</evidence>
<comment type="caution">
    <text evidence="1">The sequence shown here is derived from an EMBL/GenBank/DDBJ whole genome shotgun (WGS) entry which is preliminary data.</text>
</comment>
<reference evidence="1 8" key="1">
    <citation type="submission" date="2014-05" db="EMBL/GenBank/DDBJ databases">
        <title>Novel Listeriaceae from food processing environments.</title>
        <authorList>
            <person name="den Bakker H.C."/>
        </authorList>
    </citation>
    <scope>NUCLEOTIDE SEQUENCE [LARGE SCALE GENOMIC DNA]</scope>
    <source>
        <strain evidence="1 8">FSL A5-0281</strain>
    </source>
</reference>
<dbReference type="Proteomes" id="UP000539064">
    <property type="component" value="Unassembled WGS sequence"/>
</dbReference>
<dbReference type="Proteomes" id="UP000550367">
    <property type="component" value="Unassembled WGS sequence"/>
</dbReference>
<dbReference type="Proteomes" id="UP000546244">
    <property type="component" value="Unassembled WGS sequence"/>
</dbReference>
<dbReference type="Proteomes" id="UP000586951">
    <property type="component" value="Unassembled WGS sequence"/>
</dbReference>
<dbReference type="Proteomes" id="UP000548082">
    <property type="component" value="Unassembled WGS sequence"/>
</dbReference>
<gene>
    <name evidence="1" type="ORF">EP57_04700</name>
    <name evidence="2" type="ORF">HB907_08340</name>
    <name evidence="7" type="ORF">HBP98_05145</name>
    <name evidence="3" type="ORF">HCA52_09155</name>
    <name evidence="4" type="ORF">HCA55_05240</name>
    <name evidence="5" type="ORF">HCB25_04005</name>
    <name evidence="6" type="ORF">HCC36_02915</name>
</gene>
<dbReference type="GeneID" id="58719064"/>
<evidence type="ECO:0000313" key="8">
    <source>
        <dbReference type="Proteomes" id="UP000029844"/>
    </source>
</evidence>
<evidence type="ECO:0000313" key="14">
    <source>
        <dbReference type="Proteomes" id="UP000586951"/>
    </source>
</evidence>
<dbReference type="AlphaFoldDB" id="A0A099WCL0"/>
<evidence type="ECO:0000313" key="3">
    <source>
        <dbReference type="EMBL" id="MBC1793581.1"/>
    </source>
</evidence>
<evidence type="ECO:0000313" key="4">
    <source>
        <dbReference type="EMBL" id="MBC1796120.1"/>
    </source>
</evidence>
<dbReference type="EMBL" id="JAARRU010000002">
    <property type="protein sequence ID" value="MBC1565412.1"/>
    <property type="molecule type" value="Genomic_DNA"/>
</dbReference>
<proteinExistence type="predicted"/>
<dbReference type="RefSeq" id="WP_036084623.1">
    <property type="nucleotide sequence ID" value="NZ_CBCSHQ010000001.1"/>
</dbReference>
<evidence type="ECO:0000313" key="10">
    <source>
        <dbReference type="Proteomes" id="UP000543005"/>
    </source>
</evidence>
<dbReference type="Proteomes" id="UP000543005">
    <property type="component" value="Unassembled WGS sequence"/>
</dbReference>
<evidence type="ECO:0000313" key="5">
    <source>
        <dbReference type="EMBL" id="MBC2243219.1"/>
    </source>
</evidence>
<evidence type="ECO:0000313" key="9">
    <source>
        <dbReference type="Proteomes" id="UP000539064"/>
    </source>
</evidence>
<evidence type="ECO:0000313" key="1">
    <source>
        <dbReference type="EMBL" id="KGL42762.1"/>
    </source>
</evidence>
<dbReference type="EMBL" id="JAARVD010000002">
    <property type="protein sequence ID" value="MBC1796120.1"/>
    <property type="molecule type" value="Genomic_DNA"/>
</dbReference>
<evidence type="ECO:0000313" key="13">
    <source>
        <dbReference type="Proteomes" id="UP000550367"/>
    </source>
</evidence>
<dbReference type="EMBL" id="JAARMV010000001">
    <property type="protein sequence ID" value="MBC2371392.1"/>
    <property type="molecule type" value="Genomic_DNA"/>
</dbReference>
<protein>
    <submittedName>
        <fullName evidence="1">Uncharacterized protein</fullName>
    </submittedName>
</protein>
<dbReference type="EMBL" id="JAARZT010000004">
    <property type="protein sequence ID" value="MBC2292172.1"/>
    <property type="molecule type" value="Genomic_DNA"/>
</dbReference>
<reference evidence="9 10" key="2">
    <citation type="submission" date="2020-03" db="EMBL/GenBank/DDBJ databases">
        <title>Soil Listeria distribution.</title>
        <authorList>
            <person name="Liao J."/>
            <person name="Wiedmann M."/>
        </authorList>
    </citation>
    <scope>NUCLEOTIDE SEQUENCE [LARGE SCALE GENOMIC DNA]</scope>
    <source>
        <strain evidence="6 10">FSL L7-0051</strain>
        <strain evidence="5 13">FSL L7-0153</strain>
        <strain evidence="3 9">FSL L7-0978</strain>
        <strain evidence="4 12">FSL L7-0990</strain>
        <strain evidence="2 14">FSL L7-1427</strain>
        <strain evidence="7 11">FSL L7-1850</strain>
    </source>
</reference>
<dbReference type="STRING" id="1552123.EP57_04700"/>
<organism evidence="1 8">
    <name type="scientific">Listeria booriae</name>
    <dbReference type="NCBI Taxonomy" id="1552123"/>
    <lineage>
        <taxon>Bacteria</taxon>
        <taxon>Bacillati</taxon>
        <taxon>Bacillota</taxon>
        <taxon>Bacilli</taxon>
        <taxon>Bacillales</taxon>
        <taxon>Listeriaceae</taxon>
        <taxon>Listeria</taxon>
    </lineage>
</organism>
<accession>A0A099WCL0</accession>
<keyword evidence="8" id="KW-1185">Reference proteome</keyword>
<dbReference type="Proteomes" id="UP000029844">
    <property type="component" value="Unassembled WGS sequence"/>
</dbReference>
<evidence type="ECO:0000313" key="6">
    <source>
        <dbReference type="EMBL" id="MBC2292172.1"/>
    </source>
</evidence>
<dbReference type="EMBL" id="JNFA01000011">
    <property type="protein sequence ID" value="KGL42762.1"/>
    <property type="molecule type" value="Genomic_DNA"/>
</dbReference>
<name>A0A099WCL0_9LIST</name>
<dbReference type="EMBL" id="JAARYY010000002">
    <property type="protein sequence ID" value="MBC2243219.1"/>
    <property type="molecule type" value="Genomic_DNA"/>
</dbReference>
<evidence type="ECO:0000313" key="7">
    <source>
        <dbReference type="EMBL" id="MBC2371392.1"/>
    </source>
</evidence>